<gene>
    <name evidence="2" type="ordered locus">MICA_709</name>
</gene>
<feature type="region of interest" description="Disordered" evidence="1">
    <location>
        <begin position="272"/>
        <end position="320"/>
    </location>
</feature>
<proteinExistence type="predicted"/>
<organism evidence="2 3">
    <name type="scientific">Micavibrio aeruginosavorus (strain ARL-13)</name>
    <dbReference type="NCBI Taxonomy" id="856793"/>
    <lineage>
        <taxon>Bacteria</taxon>
        <taxon>Pseudomonadati</taxon>
        <taxon>Bdellovibrionota</taxon>
        <taxon>Bdellovibrionia</taxon>
        <taxon>Bdellovibrionales</taxon>
        <taxon>Pseudobdellovibrionaceae</taxon>
        <taxon>Micavibrio</taxon>
    </lineage>
</organism>
<dbReference type="OrthoDB" id="9817973at2"/>
<sequence length="438" mass="45488">MADILALPHIADEALFAGERLIDNVAVAAKGGAGVLSKIGRVATIGGKGVPLLGAAFNGGASYFANERAELAADTGLISQDAINPIRAALAGYTATGFGGVFAMAATETGGAVAFDALLSELDVDPVMSRMIRPEFVSDLAMDPSLSAEEWARVEQKYSPEQMAKTYADIQTRFELPATVNLGQGRVISMADAIRNDEIFEKIEEYYDDAGNEKALRGLEAMRMAASAEATAQHWLTTFRPEQDPKGAELSAAATTDAAREAEAARILAAERAARDTQVSQPTPQTSFAQAAQAPASPAPGIQTPAPQASQQTATPNAGANMANGFMDMLERNGAWSLIPAVLALGTMSNFSQGRGMGGMIQVAMTTLIVGALIWGAEKMGLSAPGINTGSLRETFGLSASGQTAAPQPAVVAQTPDTEQDVARRTGVNLAYAPPMPG</sequence>
<dbReference type="RefSeq" id="WP_014102266.1">
    <property type="nucleotide sequence ID" value="NC_016026.1"/>
</dbReference>
<name>G2KPE2_MICAA</name>
<accession>G2KPE2</accession>
<reference evidence="2 3" key="1">
    <citation type="journal article" date="2011" name="BMC Genomics">
        <title>Genomic insights into an obligate epibiotic bacterial predator: Micavibrio aeruginosavorus ARL-13.</title>
        <authorList>
            <person name="Wang Z."/>
            <person name="Kadouri D."/>
            <person name="Wu M."/>
        </authorList>
    </citation>
    <scope>NUCLEOTIDE SEQUENCE [LARGE SCALE GENOMIC DNA]</scope>
    <source>
        <strain evidence="2 3">ARL-13</strain>
    </source>
</reference>
<feature type="compositionally biased region" description="Low complexity" evidence="1">
    <location>
        <begin position="281"/>
        <end position="316"/>
    </location>
</feature>
<evidence type="ECO:0000313" key="2">
    <source>
        <dbReference type="EMBL" id="AEP09043.1"/>
    </source>
</evidence>
<dbReference type="STRING" id="856793.MICA_709"/>
<keyword evidence="3" id="KW-1185">Reference proteome</keyword>
<evidence type="ECO:0000313" key="3">
    <source>
        <dbReference type="Proteomes" id="UP000009286"/>
    </source>
</evidence>
<dbReference type="HOGENOM" id="CLU_625304_0_0_5"/>
<dbReference type="Proteomes" id="UP000009286">
    <property type="component" value="Chromosome"/>
</dbReference>
<dbReference type="AlphaFoldDB" id="G2KPE2"/>
<dbReference type="KEGG" id="mai:MICA_709"/>
<dbReference type="EMBL" id="CP002382">
    <property type="protein sequence ID" value="AEP09043.1"/>
    <property type="molecule type" value="Genomic_DNA"/>
</dbReference>
<protein>
    <submittedName>
        <fullName evidence="2">Uncharacterized protein</fullName>
    </submittedName>
</protein>
<evidence type="ECO:0000256" key="1">
    <source>
        <dbReference type="SAM" id="MobiDB-lite"/>
    </source>
</evidence>